<dbReference type="Proteomes" id="UP000295807">
    <property type="component" value="Unassembled WGS sequence"/>
</dbReference>
<reference evidence="3 4" key="1">
    <citation type="submission" date="2019-03" db="EMBL/GenBank/DDBJ databases">
        <title>Genomic Encyclopedia of Type Strains, Phase IV (KMG-IV): sequencing the most valuable type-strain genomes for metagenomic binning, comparative biology and taxonomic classification.</title>
        <authorList>
            <person name="Goeker M."/>
        </authorList>
    </citation>
    <scope>NUCLEOTIDE SEQUENCE [LARGE SCALE GENOMIC DNA]</scope>
    <source>
        <strain evidence="3 4">DSM 21100</strain>
    </source>
</reference>
<dbReference type="RefSeq" id="WP_132128827.1">
    <property type="nucleotide sequence ID" value="NZ_CP042432.1"/>
</dbReference>
<keyword evidence="4" id="KW-1185">Reference proteome</keyword>
<gene>
    <name evidence="3" type="ORF">EDD80_10484</name>
</gene>
<keyword evidence="2" id="KW-0472">Membrane</keyword>
<protein>
    <submittedName>
        <fullName evidence="3">Uncharacterized protein</fullName>
    </submittedName>
</protein>
<keyword evidence="2" id="KW-1133">Transmembrane helix</keyword>
<organism evidence="3 4">
    <name type="scientific">Anseongella ginsenosidimutans</name>
    <dbReference type="NCBI Taxonomy" id="496056"/>
    <lineage>
        <taxon>Bacteria</taxon>
        <taxon>Pseudomonadati</taxon>
        <taxon>Bacteroidota</taxon>
        <taxon>Sphingobacteriia</taxon>
        <taxon>Sphingobacteriales</taxon>
        <taxon>Sphingobacteriaceae</taxon>
        <taxon>Anseongella</taxon>
    </lineage>
</organism>
<accession>A0A4R3KV51</accession>
<keyword evidence="2" id="KW-0812">Transmembrane</keyword>
<dbReference type="EMBL" id="SMAD01000004">
    <property type="protein sequence ID" value="TCS87737.1"/>
    <property type="molecule type" value="Genomic_DNA"/>
</dbReference>
<feature type="transmembrane region" description="Helical" evidence="2">
    <location>
        <begin position="7"/>
        <end position="25"/>
    </location>
</feature>
<evidence type="ECO:0000256" key="2">
    <source>
        <dbReference type="SAM" id="Phobius"/>
    </source>
</evidence>
<proteinExistence type="predicted"/>
<feature type="transmembrane region" description="Helical" evidence="2">
    <location>
        <begin position="45"/>
        <end position="62"/>
    </location>
</feature>
<name>A0A4R3KV51_9SPHI</name>
<evidence type="ECO:0000313" key="4">
    <source>
        <dbReference type="Proteomes" id="UP000295807"/>
    </source>
</evidence>
<sequence length="113" mass="13025">MSFKTIFIVIVTAAVTYLFMLNFELMDIKLVPGSNGPVLQVYKSIFLVATALICFLAGYMGGRMGRRRRVKETVIVKERHPETTRPLDPEDRQYIRDENDRDGDRDLGRDRSL</sequence>
<comment type="caution">
    <text evidence="3">The sequence shown here is derived from an EMBL/GenBank/DDBJ whole genome shotgun (WGS) entry which is preliminary data.</text>
</comment>
<feature type="region of interest" description="Disordered" evidence="1">
    <location>
        <begin position="75"/>
        <end position="113"/>
    </location>
</feature>
<evidence type="ECO:0000313" key="3">
    <source>
        <dbReference type="EMBL" id="TCS87737.1"/>
    </source>
</evidence>
<evidence type="ECO:0000256" key="1">
    <source>
        <dbReference type="SAM" id="MobiDB-lite"/>
    </source>
</evidence>
<dbReference type="AlphaFoldDB" id="A0A4R3KV51"/>